<feature type="active site" evidence="12">
    <location>
        <position position="14"/>
    </location>
</feature>
<dbReference type="EMBL" id="JAWDGP010000089">
    <property type="protein sequence ID" value="KAK3803800.1"/>
    <property type="molecule type" value="Genomic_DNA"/>
</dbReference>
<evidence type="ECO:0000259" key="13">
    <source>
        <dbReference type="PROSITE" id="PS50957"/>
    </source>
</evidence>
<dbReference type="Pfam" id="PF02809">
    <property type="entry name" value="UIM"/>
    <property type="match status" value="2"/>
</dbReference>
<evidence type="ECO:0000256" key="12">
    <source>
        <dbReference type="PROSITE-ProRule" id="PRU00331"/>
    </source>
</evidence>
<protein>
    <recommendedName>
        <fullName evidence="3">ubiquitinyl hydrolase 1</fullName>
        <ecNumber evidence="3">3.4.19.12</ecNumber>
    </recommendedName>
</protein>
<evidence type="ECO:0000256" key="2">
    <source>
        <dbReference type="ARBA" id="ARBA00004123"/>
    </source>
</evidence>
<comment type="subcellular location">
    <subcellularLocation>
        <location evidence="2">Nucleus</location>
    </subcellularLocation>
</comment>
<keyword evidence="15" id="KW-1185">Reference proteome</keyword>
<dbReference type="Gene3D" id="1.10.287.10">
    <property type="entry name" value="S15/NS1, RNA-binding"/>
    <property type="match status" value="1"/>
</dbReference>
<keyword evidence="4" id="KW-0645">Protease</keyword>
<feature type="domain" description="Josephin" evidence="13">
    <location>
        <begin position="1"/>
        <end position="182"/>
    </location>
</feature>
<dbReference type="AlphaFoldDB" id="A0AAE1BDB4"/>
<feature type="active site" description="Nucleophile" evidence="11">
    <location>
        <position position="14"/>
    </location>
</feature>
<dbReference type="InterPro" id="IPR033865">
    <property type="entry name" value="Ataxin-3"/>
</dbReference>
<evidence type="ECO:0000256" key="11">
    <source>
        <dbReference type="PIRSR" id="PIRSR633865-1"/>
    </source>
</evidence>
<comment type="catalytic activity">
    <reaction evidence="1">
        <text>Thiol-dependent hydrolysis of ester, thioester, amide, peptide and isopeptide bonds formed by the C-terminal Gly of ubiquitin (a 76-residue protein attached to proteins as an intracellular targeting signal).</text>
        <dbReference type="EC" id="3.4.19.12"/>
    </reaction>
</comment>
<accession>A0AAE1BDB4</accession>
<evidence type="ECO:0000256" key="4">
    <source>
        <dbReference type="ARBA" id="ARBA00022670"/>
    </source>
</evidence>
<dbReference type="GO" id="GO:0016579">
    <property type="term" value="P:protein deubiquitination"/>
    <property type="evidence" value="ECO:0007669"/>
    <property type="project" value="InterPro"/>
</dbReference>
<keyword evidence="8" id="KW-0805">Transcription regulation</keyword>
<evidence type="ECO:0000256" key="6">
    <source>
        <dbReference type="ARBA" id="ARBA00022801"/>
    </source>
</evidence>
<dbReference type="PROSITE" id="PS50330">
    <property type="entry name" value="UIM"/>
    <property type="match status" value="1"/>
</dbReference>
<dbReference type="InterPro" id="IPR006155">
    <property type="entry name" value="Josephin"/>
</dbReference>
<evidence type="ECO:0000256" key="3">
    <source>
        <dbReference type="ARBA" id="ARBA00012759"/>
    </source>
</evidence>
<evidence type="ECO:0000256" key="1">
    <source>
        <dbReference type="ARBA" id="ARBA00000707"/>
    </source>
</evidence>
<dbReference type="Pfam" id="PF02099">
    <property type="entry name" value="Josephin"/>
    <property type="match status" value="1"/>
</dbReference>
<keyword evidence="9" id="KW-0804">Transcription</keyword>
<comment type="caution">
    <text evidence="14">The sequence shown here is derived from an EMBL/GenBank/DDBJ whole genome shotgun (WGS) entry which is preliminary data.</text>
</comment>
<reference evidence="14" key="1">
    <citation type="journal article" date="2023" name="G3 (Bethesda)">
        <title>A reference genome for the long-term kleptoplast-retaining sea slug Elysia crispata morphotype clarki.</title>
        <authorList>
            <person name="Eastman K.E."/>
            <person name="Pendleton A.L."/>
            <person name="Shaikh M.A."/>
            <person name="Suttiyut T."/>
            <person name="Ogas R."/>
            <person name="Tomko P."/>
            <person name="Gavelis G."/>
            <person name="Widhalm J.R."/>
            <person name="Wisecaver J.H."/>
        </authorList>
    </citation>
    <scope>NUCLEOTIDE SEQUENCE</scope>
    <source>
        <strain evidence="14">ECLA1</strain>
    </source>
</reference>
<dbReference type="PANTHER" id="PTHR14159:SF0">
    <property type="entry name" value="ATAXIN-3-RELATED"/>
    <property type="match status" value="1"/>
</dbReference>
<dbReference type="FunFam" id="1.10.287.10:FF:000023">
    <property type="entry name" value="Ataxin 3 variant ref"/>
    <property type="match status" value="1"/>
</dbReference>
<evidence type="ECO:0000256" key="7">
    <source>
        <dbReference type="ARBA" id="ARBA00022807"/>
    </source>
</evidence>
<evidence type="ECO:0000313" key="14">
    <source>
        <dbReference type="EMBL" id="KAK3803800.1"/>
    </source>
</evidence>
<evidence type="ECO:0000256" key="10">
    <source>
        <dbReference type="ARBA" id="ARBA00023242"/>
    </source>
</evidence>
<feature type="active site" evidence="11 12">
    <location>
        <position position="136"/>
    </location>
</feature>
<dbReference type="GO" id="GO:0004843">
    <property type="term" value="F:cysteine-type deubiquitinase activity"/>
    <property type="evidence" value="ECO:0007669"/>
    <property type="project" value="UniProtKB-EC"/>
</dbReference>
<dbReference type="GO" id="GO:0005634">
    <property type="term" value="C:nucleus"/>
    <property type="evidence" value="ECO:0007669"/>
    <property type="project" value="UniProtKB-SubCell"/>
</dbReference>
<dbReference type="EC" id="3.4.19.12" evidence="3"/>
<evidence type="ECO:0000256" key="9">
    <source>
        <dbReference type="ARBA" id="ARBA00023163"/>
    </source>
</evidence>
<name>A0AAE1BDB4_9GAST</name>
<evidence type="ECO:0000313" key="15">
    <source>
        <dbReference type="Proteomes" id="UP001283361"/>
    </source>
</evidence>
<dbReference type="FunFam" id="3.90.70.40:FF:000005">
    <property type="entry name" value="Ataxin 3"/>
    <property type="match status" value="1"/>
</dbReference>
<keyword evidence="6 12" id="KW-0378">Hydrolase</keyword>
<gene>
    <name evidence="14" type="ORF">RRG08_026035</name>
</gene>
<keyword evidence="10" id="KW-0539">Nucleus</keyword>
<feature type="active site" evidence="12">
    <location>
        <position position="121"/>
    </location>
</feature>
<dbReference type="PROSITE" id="PS50957">
    <property type="entry name" value="JOSEPHIN"/>
    <property type="match status" value="1"/>
</dbReference>
<evidence type="ECO:0000256" key="8">
    <source>
        <dbReference type="ARBA" id="ARBA00023015"/>
    </source>
</evidence>
<keyword evidence="5" id="KW-0833">Ubl conjugation pathway</keyword>
<dbReference type="InterPro" id="IPR003903">
    <property type="entry name" value="UIM_dom"/>
</dbReference>
<dbReference type="GO" id="GO:0006508">
    <property type="term" value="P:proteolysis"/>
    <property type="evidence" value="ECO:0007669"/>
    <property type="project" value="UniProtKB-KW"/>
</dbReference>
<keyword evidence="7" id="KW-0788">Thiol protease</keyword>
<evidence type="ECO:0000256" key="5">
    <source>
        <dbReference type="ARBA" id="ARBA00022786"/>
    </source>
</evidence>
<dbReference type="Gene3D" id="3.90.70.40">
    <property type="match status" value="1"/>
</dbReference>
<dbReference type="SMART" id="SM01246">
    <property type="entry name" value="Josephin"/>
    <property type="match status" value="1"/>
</dbReference>
<organism evidence="14 15">
    <name type="scientific">Elysia crispata</name>
    <name type="common">lettuce slug</name>
    <dbReference type="NCBI Taxonomy" id="231223"/>
    <lineage>
        <taxon>Eukaryota</taxon>
        <taxon>Metazoa</taxon>
        <taxon>Spiralia</taxon>
        <taxon>Lophotrochozoa</taxon>
        <taxon>Mollusca</taxon>
        <taxon>Gastropoda</taxon>
        <taxon>Heterobranchia</taxon>
        <taxon>Euthyneura</taxon>
        <taxon>Panpulmonata</taxon>
        <taxon>Sacoglossa</taxon>
        <taxon>Placobranchoidea</taxon>
        <taxon>Plakobranchidae</taxon>
        <taxon>Elysia</taxon>
    </lineage>
</organism>
<dbReference type="Proteomes" id="UP001283361">
    <property type="component" value="Unassembled WGS sequence"/>
</dbReference>
<dbReference type="PANTHER" id="PTHR14159">
    <property type="entry name" value="ATAXIN-3-RELATED"/>
    <property type="match status" value="1"/>
</dbReference>
<proteinExistence type="predicted"/>
<feature type="active site" description="Proton acceptor" evidence="11">
    <location>
        <position position="121"/>
    </location>
</feature>
<dbReference type="PRINTS" id="PR01233">
    <property type="entry name" value="JOSEPHIN"/>
</dbReference>
<sequence length="327" mass="36559">METIFHEKQEGSLCAQHCLNALLQNQYFSAVDLAQIGRRLDDRERERMAEGGIGTNDYQRFIEEPSSNFDDSGFFSVQVINEALSVWGLDMILYNSQNSVAVHARENPTQMSAFICNYHQHWFCVRKLGLQWFNLNSLLSGPELISDTYLALFLTQLQKEGYSIFIVTGQLPECEAEQLLRLMPATQTVKPSLITDKGTQESGAEAEDDDGILQETLRVSKELIDRDDTVLQRALQMSMEGYYLDTPAGASCDTDHGLKGLSENSIIGTSTDPPPISQEELREKRLAFLSKAVASNNTEQCSSNAEDSDLTEEELLQKAISMSMESS</sequence>